<dbReference type="Proteomes" id="UP000000305">
    <property type="component" value="Unassembled WGS sequence"/>
</dbReference>
<evidence type="ECO:0000313" key="2">
    <source>
        <dbReference type="EMBL" id="EFX70302.1"/>
    </source>
</evidence>
<organism evidence="2 3">
    <name type="scientific">Daphnia pulex</name>
    <name type="common">Water flea</name>
    <dbReference type="NCBI Taxonomy" id="6669"/>
    <lineage>
        <taxon>Eukaryota</taxon>
        <taxon>Metazoa</taxon>
        <taxon>Ecdysozoa</taxon>
        <taxon>Arthropoda</taxon>
        <taxon>Crustacea</taxon>
        <taxon>Branchiopoda</taxon>
        <taxon>Diplostraca</taxon>
        <taxon>Cladocera</taxon>
        <taxon>Anomopoda</taxon>
        <taxon>Daphniidae</taxon>
        <taxon>Daphnia</taxon>
    </lineage>
</organism>
<dbReference type="AlphaFoldDB" id="E9HD41"/>
<dbReference type="OrthoDB" id="10399699at2759"/>
<evidence type="ECO:0000256" key="1">
    <source>
        <dbReference type="SAM" id="MobiDB-lite"/>
    </source>
</evidence>
<name>E9HD41_DAPPU</name>
<evidence type="ECO:0000313" key="3">
    <source>
        <dbReference type="Proteomes" id="UP000000305"/>
    </source>
</evidence>
<protein>
    <submittedName>
        <fullName evidence="2">Uncharacterized protein</fullName>
    </submittedName>
</protein>
<dbReference type="HOGENOM" id="CLU_1827228_0_0_1"/>
<reference evidence="2 3" key="1">
    <citation type="journal article" date="2011" name="Science">
        <title>The ecoresponsive genome of Daphnia pulex.</title>
        <authorList>
            <person name="Colbourne J.K."/>
            <person name="Pfrender M.E."/>
            <person name="Gilbert D."/>
            <person name="Thomas W.K."/>
            <person name="Tucker A."/>
            <person name="Oakley T.H."/>
            <person name="Tokishita S."/>
            <person name="Aerts A."/>
            <person name="Arnold G.J."/>
            <person name="Basu M.K."/>
            <person name="Bauer D.J."/>
            <person name="Caceres C.E."/>
            <person name="Carmel L."/>
            <person name="Casola C."/>
            <person name="Choi J.H."/>
            <person name="Detter J.C."/>
            <person name="Dong Q."/>
            <person name="Dusheyko S."/>
            <person name="Eads B.D."/>
            <person name="Frohlich T."/>
            <person name="Geiler-Samerotte K.A."/>
            <person name="Gerlach D."/>
            <person name="Hatcher P."/>
            <person name="Jogdeo S."/>
            <person name="Krijgsveld J."/>
            <person name="Kriventseva E.V."/>
            <person name="Kultz D."/>
            <person name="Laforsch C."/>
            <person name="Lindquist E."/>
            <person name="Lopez J."/>
            <person name="Manak J.R."/>
            <person name="Muller J."/>
            <person name="Pangilinan J."/>
            <person name="Patwardhan R.P."/>
            <person name="Pitluck S."/>
            <person name="Pritham E.J."/>
            <person name="Rechtsteiner A."/>
            <person name="Rho M."/>
            <person name="Rogozin I.B."/>
            <person name="Sakarya O."/>
            <person name="Salamov A."/>
            <person name="Schaack S."/>
            <person name="Shapiro H."/>
            <person name="Shiga Y."/>
            <person name="Skalitzky C."/>
            <person name="Smith Z."/>
            <person name="Souvorov A."/>
            <person name="Sung W."/>
            <person name="Tang Z."/>
            <person name="Tsuchiya D."/>
            <person name="Tu H."/>
            <person name="Vos H."/>
            <person name="Wang M."/>
            <person name="Wolf Y.I."/>
            <person name="Yamagata H."/>
            <person name="Yamada T."/>
            <person name="Ye Y."/>
            <person name="Shaw J.R."/>
            <person name="Andrews J."/>
            <person name="Crease T.J."/>
            <person name="Tang H."/>
            <person name="Lucas S.M."/>
            <person name="Robertson H.M."/>
            <person name="Bork P."/>
            <person name="Koonin E.V."/>
            <person name="Zdobnov E.M."/>
            <person name="Grigoriev I.V."/>
            <person name="Lynch M."/>
            <person name="Boore J.L."/>
        </authorList>
    </citation>
    <scope>NUCLEOTIDE SEQUENCE [LARGE SCALE GENOMIC DNA]</scope>
</reference>
<dbReference type="InParanoid" id="E9HD41"/>
<sequence length="141" mass="15494">MDWDNRGVYTHTAGEREQSQSVVFTNNLIALKLRNIPVFYTAYIPFQHDKGFDYDGKENGGESDVGKGQHHKILFQEPKKYLLLTRDHIREATAYGAGGGYSLQIQVAVPLQTPYSSKRGGSGGYEGSASGDSEVPIPLSV</sequence>
<gene>
    <name evidence="2" type="ORF">DAPPUDRAFT_112807</name>
</gene>
<accession>E9HD41</accession>
<feature type="region of interest" description="Disordered" evidence="1">
    <location>
        <begin position="116"/>
        <end position="141"/>
    </location>
</feature>
<dbReference type="KEGG" id="dpx:DAPPUDRAFT_112807"/>
<dbReference type="EMBL" id="GL732622">
    <property type="protein sequence ID" value="EFX70302.1"/>
    <property type="molecule type" value="Genomic_DNA"/>
</dbReference>
<keyword evidence="3" id="KW-1185">Reference proteome</keyword>
<proteinExistence type="predicted"/>